<dbReference type="EMBL" id="JAAGVB010000206">
    <property type="protein sequence ID" value="NEW36926.1"/>
    <property type="molecule type" value="Genomic_DNA"/>
</dbReference>
<name>A0A6P1D011_9NOCA</name>
<reference evidence="2 3" key="1">
    <citation type="submission" date="2020-01" db="EMBL/GenBank/DDBJ databases">
        <title>Genetics and antimicrobial susceptibilities of Nocardia species isolated from the soil; a comparison with species isolated from humans.</title>
        <authorList>
            <person name="Carrasco G."/>
            <person name="Monzon S."/>
            <person name="Sansegundo M."/>
            <person name="Garcia E."/>
            <person name="Garrido N."/>
            <person name="Medina M.J."/>
            <person name="Villalon P."/>
            <person name="Ramirez-Arocha A.C."/>
            <person name="Jimenez P."/>
            <person name="Cuesta I."/>
            <person name="Valdezate S."/>
        </authorList>
    </citation>
    <scope>NUCLEOTIDE SEQUENCE [LARGE SCALE GENOMIC DNA]</scope>
    <source>
        <strain evidence="2 3">CNM20110626</strain>
    </source>
</reference>
<evidence type="ECO:0000256" key="1">
    <source>
        <dbReference type="SAM" id="MobiDB-lite"/>
    </source>
</evidence>
<proteinExistence type="predicted"/>
<dbReference type="AlphaFoldDB" id="A0A6P1D011"/>
<dbReference type="RefSeq" id="WP_163848508.1">
    <property type="nucleotide sequence ID" value="NZ_JAAGVB010000206.1"/>
</dbReference>
<protein>
    <submittedName>
        <fullName evidence="2">Uncharacterized protein</fullName>
    </submittedName>
</protein>
<evidence type="ECO:0000313" key="2">
    <source>
        <dbReference type="EMBL" id="NEW36926.1"/>
    </source>
</evidence>
<sequence length="78" mass="8865">MRKRVVPDEATTDDVMAIFGWSRSEVSRRRRSGDLPEPDPWRGSERKPRWSREAIMGTLSRMGLLDGVVLAAFEGDMS</sequence>
<feature type="compositionally biased region" description="Basic and acidic residues" evidence="1">
    <location>
        <begin position="39"/>
        <end position="48"/>
    </location>
</feature>
<evidence type="ECO:0000313" key="3">
    <source>
        <dbReference type="Proteomes" id="UP000471166"/>
    </source>
</evidence>
<dbReference type="Proteomes" id="UP000471166">
    <property type="component" value="Unassembled WGS sequence"/>
</dbReference>
<accession>A0A6P1D011</accession>
<feature type="region of interest" description="Disordered" evidence="1">
    <location>
        <begin position="27"/>
        <end position="48"/>
    </location>
</feature>
<gene>
    <name evidence="2" type="ORF">GV791_30895</name>
</gene>
<comment type="caution">
    <text evidence="2">The sequence shown here is derived from an EMBL/GenBank/DDBJ whole genome shotgun (WGS) entry which is preliminary data.</text>
</comment>
<feature type="non-terminal residue" evidence="2">
    <location>
        <position position="78"/>
    </location>
</feature>
<organism evidence="2 3">
    <name type="scientific">Nocardia cyriacigeorgica</name>
    <dbReference type="NCBI Taxonomy" id="135487"/>
    <lineage>
        <taxon>Bacteria</taxon>
        <taxon>Bacillati</taxon>
        <taxon>Actinomycetota</taxon>
        <taxon>Actinomycetes</taxon>
        <taxon>Mycobacteriales</taxon>
        <taxon>Nocardiaceae</taxon>
        <taxon>Nocardia</taxon>
    </lineage>
</organism>